<evidence type="ECO:0000256" key="7">
    <source>
        <dbReference type="PROSITE-ProRule" id="PRU00169"/>
    </source>
</evidence>
<dbReference type="InterPro" id="IPR004358">
    <property type="entry name" value="Sig_transdc_His_kin-like_C"/>
</dbReference>
<evidence type="ECO:0000313" key="12">
    <source>
        <dbReference type="Proteomes" id="UP000001203"/>
    </source>
</evidence>
<evidence type="ECO:0000256" key="2">
    <source>
        <dbReference type="ARBA" id="ARBA00012438"/>
    </source>
</evidence>
<dbReference type="KEGG" id="cyt:cce_4405"/>
<evidence type="ECO:0000256" key="3">
    <source>
        <dbReference type="ARBA" id="ARBA00022553"/>
    </source>
</evidence>
<evidence type="ECO:0000259" key="10">
    <source>
        <dbReference type="PROSITE" id="PS50110"/>
    </source>
</evidence>
<dbReference type="SUPFAM" id="SSF55874">
    <property type="entry name" value="ATPase domain of HSP90 chaperone/DNA topoisomerase II/histidine kinase"/>
    <property type="match status" value="1"/>
</dbReference>
<dbReference type="Gene3D" id="3.30.565.10">
    <property type="entry name" value="Histidine kinase-like ATPase, C-terminal domain"/>
    <property type="match status" value="1"/>
</dbReference>
<dbReference type="SMART" id="SM00448">
    <property type="entry name" value="REC"/>
    <property type="match status" value="1"/>
</dbReference>
<comment type="catalytic activity">
    <reaction evidence="1">
        <text>ATP + protein L-histidine = ADP + protein N-phospho-L-histidine.</text>
        <dbReference type="EC" id="2.7.13.3"/>
    </reaction>
</comment>
<dbReference type="CDD" id="cd00082">
    <property type="entry name" value="HisKA"/>
    <property type="match status" value="1"/>
</dbReference>
<dbReference type="Pfam" id="PF00072">
    <property type="entry name" value="Response_reg"/>
    <property type="match status" value="1"/>
</dbReference>
<dbReference type="Pfam" id="PF00512">
    <property type="entry name" value="HisKA"/>
    <property type="match status" value="1"/>
</dbReference>
<dbReference type="CDD" id="cd00075">
    <property type="entry name" value="HATPase"/>
    <property type="match status" value="1"/>
</dbReference>
<dbReference type="InterPro" id="IPR036097">
    <property type="entry name" value="HisK_dim/P_sf"/>
</dbReference>
<accession>B1WTN8</accession>
<dbReference type="Pfam" id="PF02518">
    <property type="entry name" value="HATPase_c"/>
    <property type="match status" value="1"/>
</dbReference>
<dbReference type="PRINTS" id="PR00344">
    <property type="entry name" value="BCTRLSENSOR"/>
</dbReference>
<dbReference type="Gene3D" id="1.10.287.130">
    <property type="match status" value="1"/>
</dbReference>
<evidence type="ECO:0000256" key="8">
    <source>
        <dbReference type="SAM" id="Coils"/>
    </source>
</evidence>
<reference evidence="11 12" key="1">
    <citation type="journal article" date="2008" name="Proc. Natl. Acad. Sci. U.S.A.">
        <title>The genome of Cyanothece 51142, a unicellular diazotrophic cyanobacterium important in the marine nitrogen cycle.</title>
        <authorList>
            <person name="Welsh E.A."/>
            <person name="Liberton M."/>
            <person name="Stoeckel J."/>
            <person name="Loh T."/>
            <person name="Elvitigala T."/>
            <person name="Wang C."/>
            <person name="Wollam A."/>
            <person name="Fulton R.S."/>
            <person name="Clifton S.W."/>
            <person name="Jacobs J.M."/>
            <person name="Aurora R."/>
            <person name="Ghosh B.K."/>
            <person name="Sherman L.A."/>
            <person name="Smith R.D."/>
            <person name="Wilson R.K."/>
            <person name="Pakrasi H.B."/>
        </authorList>
    </citation>
    <scope>NUCLEOTIDE SEQUENCE [LARGE SCALE GENOMIC DNA]</scope>
    <source>
        <strain evidence="12">ATCC 51142 / BH68</strain>
    </source>
</reference>
<dbReference type="InterPro" id="IPR011006">
    <property type="entry name" value="CheY-like_superfamily"/>
</dbReference>
<sequence length="398" mass="45527">MGLTNVIKVLLIEDAPAEARLLHEVLKGATRQEFHLVHEKRLKDALNQLETQIFDIILLDLTLPDSEGLDSLTPIINHNSHIPIVVLTNMNDEELALEAVRRGAQDYLVKRHITLDILVRSICYAIERKQMEKQLKKANQDLEKRVEERTIQLLKAQELNQLKSEFVSILSHDFRNPLNTILLSAGLLEDSHDQLTRDQQLSYFQMIRQAVQDMNQLLSEVLLLGKADAGKLKPNFNELDIKQFCQQIIYSLHLSCEEKNQIMVSFKGELQGELWDEKLLWHILQNLLNNALKYSPQGGKIYVDIIAQEKTVTFRIQDQGIGISQESQKHLFEPFYRADNVENIAGTGLGLSIVRKCVEAYQGQIFVDSQLGKGTTFTVILPRQQPVMSKIEESMEQI</sequence>
<dbReference type="RefSeq" id="WP_009543539.1">
    <property type="nucleotide sequence ID" value="NC_010546.1"/>
</dbReference>
<keyword evidence="8" id="KW-0175">Coiled coil</keyword>
<dbReference type="InterPro" id="IPR036890">
    <property type="entry name" value="HATPase_C_sf"/>
</dbReference>
<organism evidence="11 12">
    <name type="scientific">Crocosphaera subtropica (strain ATCC 51142 / BH68)</name>
    <name type="common">Cyanothece sp. (strain ATCC 51142)</name>
    <dbReference type="NCBI Taxonomy" id="43989"/>
    <lineage>
        <taxon>Bacteria</taxon>
        <taxon>Bacillati</taxon>
        <taxon>Cyanobacteriota</taxon>
        <taxon>Cyanophyceae</taxon>
        <taxon>Oscillatoriophycideae</taxon>
        <taxon>Chroococcales</taxon>
        <taxon>Aphanothecaceae</taxon>
        <taxon>Crocosphaera</taxon>
        <taxon>Crocosphaera subtropica</taxon>
    </lineage>
</organism>
<dbReference type="HOGENOM" id="CLU_000445_114_72_3"/>
<evidence type="ECO:0000259" key="9">
    <source>
        <dbReference type="PROSITE" id="PS50109"/>
    </source>
</evidence>
<dbReference type="InterPro" id="IPR003661">
    <property type="entry name" value="HisK_dim/P_dom"/>
</dbReference>
<dbReference type="PROSITE" id="PS50109">
    <property type="entry name" value="HIS_KIN"/>
    <property type="match status" value="1"/>
</dbReference>
<evidence type="ECO:0000256" key="4">
    <source>
        <dbReference type="ARBA" id="ARBA00022679"/>
    </source>
</evidence>
<keyword evidence="12" id="KW-1185">Reference proteome</keyword>
<evidence type="ECO:0000256" key="1">
    <source>
        <dbReference type="ARBA" id="ARBA00000085"/>
    </source>
</evidence>
<dbReference type="InterPro" id="IPR005467">
    <property type="entry name" value="His_kinase_dom"/>
</dbReference>
<keyword evidence="4" id="KW-0808">Transferase</keyword>
<evidence type="ECO:0000256" key="6">
    <source>
        <dbReference type="ARBA" id="ARBA00023012"/>
    </source>
</evidence>
<dbReference type="OrthoDB" id="9813151at2"/>
<proteinExistence type="predicted"/>
<keyword evidence="6" id="KW-0902">Two-component regulatory system</keyword>
<evidence type="ECO:0000313" key="11">
    <source>
        <dbReference type="EMBL" id="ACB53753.1"/>
    </source>
</evidence>
<dbReference type="PROSITE" id="PS50110">
    <property type="entry name" value="RESPONSE_REGULATORY"/>
    <property type="match status" value="1"/>
</dbReference>
<keyword evidence="3 7" id="KW-0597">Phosphoprotein</keyword>
<gene>
    <name evidence="11" type="ordered locus">cce_4405</name>
</gene>
<dbReference type="EMBL" id="CP000806">
    <property type="protein sequence ID" value="ACB53753.1"/>
    <property type="molecule type" value="Genomic_DNA"/>
</dbReference>
<name>B1WTN8_CROS5</name>
<dbReference type="AlphaFoldDB" id="B1WTN8"/>
<feature type="modified residue" description="4-aspartylphosphate" evidence="7">
    <location>
        <position position="60"/>
    </location>
</feature>
<feature type="domain" description="Histidine kinase" evidence="9">
    <location>
        <begin position="169"/>
        <end position="385"/>
    </location>
</feature>
<dbReference type="SMART" id="SM00387">
    <property type="entry name" value="HATPase_c"/>
    <property type="match status" value="1"/>
</dbReference>
<feature type="domain" description="Response regulatory" evidence="10">
    <location>
        <begin position="8"/>
        <end position="125"/>
    </location>
</feature>
<keyword evidence="5" id="KW-0418">Kinase</keyword>
<dbReference type="InterPro" id="IPR003594">
    <property type="entry name" value="HATPase_dom"/>
</dbReference>
<protein>
    <recommendedName>
        <fullName evidence="2">histidine kinase</fullName>
        <ecNumber evidence="2">2.7.13.3</ecNumber>
    </recommendedName>
</protein>
<dbReference type="STRING" id="43989.cce_4405"/>
<dbReference type="InterPro" id="IPR001789">
    <property type="entry name" value="Sig_transdc_resp-reg_receiver"/>
</dbReference>
<dbReference type="GO" id="GO:0000155">
    <property type="term" value="F:phosphorelay sensor kinase activity"/>
    <property type="evidence" value="ECO:0007669"/>
    <property type="project" value="InterPro"/>
</dbReference>
<dbReference type="Proteomes" id="UP000001203">
    <property type="component" value="Chromosome circular"/>
</dbReference>
<dbReference type="Gene3D" id="3.40.50.2300">
    <property type="match status" value="1"/>
</dbReference>
<dbReference type="SMART" id="SM00388">
    <property type="entry name" value="HisKA"/>
    <property type="match status" value="1"/>
</dbReference>
<dbReference type="PANTHER" id="PTHR43711:SF26">
    <property type="entry name" value="SENSOR HISTIDINE KINASE RCSC"/>
    <property type="match status" value="1"/>
</dbReference>
<dbReference type="PANTHER" id="PTHR43711">
    <property type="entry name" value="TWO-COMPONENT HISTIDINE KINASE"/>
    <property type="match status" value="1"/>
</dbReference>
<dbReference type="EC" id="2.7.13.3" evidence="2"/>
<dbReference type="InterPro" id="IPR050736">
    <property type="entry name" value="Sensor_HK_Regulatory"/>
</dbReference>
<feature type="coiled-coil region" evidence="8">
    <location>
        <begin position="128"/>
        <end position="159"/>
    </location>
</feature>
<evidence type="ECO:0000256" key="5">
    <source>
        <dbReference type="ARBA" id="ARBA00022777"/>
    </source>
</evidence>
<dbReference type="FunFam" id="3.30.565.10:FF:000006">
    <property type="entry name" value="Sensor histidine kinase WalK"/>
    <property type="match status" value="1"/>
</dbReference>
<dbReference type="SUPFAM" id="SSF52172">
    <property type="entry name" value="CheY-like"/>
    <property type="match status" value="1"/>
</dbReference>
<dbReference type="eggNOG" id="COG2205">
    <property type="taxonomic scope" value="Bacteria"/>
</dbReference>
<dbReference type="SUPFAM" id="SSF47384">
    <property type="entry name" value="Homodimeric domain of signal transducing histidine kinase"/>
    <property type="match status" value="1"/>
</dbReference>